<accession>A0A2U8FV02</accession>
<evidence type="ECO:0000259" key="1">
    <source>
        <dbReference type="Pfam" id="PF13529"/>
    </source>
</evidence>
<organism evidence="2 3">
    <name type="scientific">Aquabacterium olei</name>
    <dbReference type="NCBI Taxonomy" id="1296669"/>
    <lineage>
        <taxon>Bacteria</taxon>
        <taxon>Pseudomonadati</taxon>
        <taxon>Pseudomonadota</taxon>
        <taxon>Betaproteobacteria</taxon>
        <taxon>Burkholderiales</taxon>
        <taxon>Aquabacterium</taxon>
    </lineage>
</organism>
<evidence type="ECO:0000313" key="2">
    <source>
        <dbReference type="EMBL" id="AWI54901.1"/>
    </source>
</evidence>
<reference evidence="2 3" key="1">
    <citation type="submission" date="2018-05" db="EMBL/GenBank/DDBJ databases">
        <title>complete genome sequence of Aquabacterium olei NBRC 110486.</title>
        <authorList>
            <person name="Tang B."/>
            <person name="Chang J."/>
            <person name="Zhang L."/>
            <person name="Yang H."/>
        </authorList>
    </citation>
    <scope>NUCLEOTIDE SEQUENCE [LARGE SCALE GENOMIC DNA]</scope>
    <source>
        <strain evidence="2 3">NBRC 110486</strain>
    </source>
</reference>
<dbReference type="NCBIfam" id="NF033920">
    <property type="entry name" value="C39_PA2778_fam"/>
    <property type="match status" value="1"/>
</dbReference>
<dbReference type="SUPFAM" id="SSF48452">
    <property type="entry name" value="TPR-like"/>
    <property type="match status" value="1"/>
</dbReference>
<dbReference type="InterPro" id="IPR039564">
    <property type="entry name" value="Peptidase_C39-like"/>
</dbReference>
<dbReference type="AlphaFoldDB" id="A0A2U8FV02"/>
<dbReference type="Proteomes" id="UP000244892">
    <property type="component" value="Chromosome"/>
</dbReference>
<dbReference type="InterPro" id="IPR039563">
    <property type="entry name" value="Peptidase_C39_single_dom"/>
</dbReference>
<name>A0A2U8FV02_9BURK</name>
<dbReference type="InterPro" id="IPR011990">
    <property type="entry name" value="TPR-like_helical_dom_sf"/>
</dbReference>
<sequence>MVALGLTGCGTLAGFEARQTEAVLAQPPADLPRRLNLTAVPFFPQTALQCGPAVLATLLQHTGRPVSPDTLARAVFVPGRGGSLQLEMLAAGRAHDAVSTLLPPRLAAVLREVAAGHPVGVLLNLSLPIAPMWHYAVVVGYDLDQREILLRSGETREQRLPLATFEHTWARSRHWAFVALPPGELPATAEPAAVRDALLGFGLVAPPARAVTAWEAAVTRWPDDPVLGLGLGNSHVTAGDLPRAAATFAAVAQRTDSAAAWNNLAAARLQLGDLPGAEAAAQRAVQRATEAEPAWREAALATQAEVAAAVRAAAR</sequence>
<dbReference type="Pfam" id="PF13529">
    <property type="entry name" value="Peptidase_C39_2"/>
    <property type="match status" value="1"/>
</dbReference>
<protein>
    <recommendedName>
        <fullName evidence="1">Peptidase C39-like domain-containing protein</fullName>
    </recommendedName>
</protein>
<dbReference type="Gene3D" id="1.25.40.10">
    <property type="entry name" value="Tetratricopeptide repeat domain"/>
    <property type="match status" value="1"/>
</dbReference>
<dbReference type="CDD" id="cd02549">
    <property type="entry name" value="Peptidase_C39A"/>
    <property type="match status" value="1"/>
</dbReference>
<keyword evidence="3" id="KW-1185">Reference proteome</keyword>
<gene>
    <name evidence="2" type="ORF">DEH84_16840</name>
</gene>
<dbReference type="Gene3D" id="3.90.70.10">
    <property type="entry name" value="Cysteine proteinases"/>
    <property type="match status" value="1"/>
</dbReference>
<dbReference type="KEGG" id="aon:DEH84_16840"/>
<dbReference type="EMBL" id="CP029210">
    <property type="protein sequence ID" value="AWI54901.1"/>
    <property type="molecule type" value="Genomic_DNA"/>
</dbReference>
<feature type="domain" description="Peptidase C39-like" evidence="1">
    <location>
        <begin position="40"/>
        <end position="149"/>
    </location>
</feature>
<proteinExistence type="predicted"/>
<evidence type="ECO:0000313" key="3">
    <source>
        <dbReference type="Proteomes" id="UP000244892"/>
    </source>
</evidence>